<dbReference type="GO" id="GO:0008061">
    <property type="term" value="F:chitin binding"/>
    <property type="evidence" value="ECO:0007669"/>
    <property type="project" value="UniProtKB-KW"/>
</dbReference>
<dbReference type="InterPro" id="IPR050314">
    <property type="entry name" value="Glycosyl_Hydrlase_18"/>
</dbReference>
<evidence type="ECO:0000259" key="9">
    <source>
        <dbReference type="PROSITE" id="PS50940"/>
    </source>
</evidence>
<dbReference type="FunFam" id="3.10.50.10:FF:000001">
    <property type="entry name" value="Chitinase 3-like 1"/>
    <property type="match status" value="1"/>
</dbReference>
<dbReference type="InParanoid" id="A0A3Q3F3I7"/>
<organism evidence="11 12">
    <name type="scientific">Labrus bergylta</name>
    <name type="common">ballan wrasse</name>
    <dbReference type="NCBI Taxonomy" id="56723"/>
    <lineage>
        <taxon>Eukaryota</taxon>
        <taxon>Metazoa</taxon>
        <taxon>Chordata</taxon>
        <taxon>Craniata</taxon>
        <taxon>Vertebrata</taxon>
        <taxon>Euteleostomi</taxon>
        <taxon>Actinopterygii</taxon>
        <taxon>Neopterygii</taxon>
        <taxon>Teleostei</taxon>
        <taxon>Neoteleostei</taxon>
        <taxon>Acanthomorphata</taxon>
        <taxon>Eupercaria</taxon>
        <taxon>Labriformes</taxon>
        <taxon>Labridae</taxon>
        <taxon>Labrus</taxon>
    </lineage>
</organism>
<evidence type="ECO:0000256" key="2">
    <source>
        <dbReference type="ARBA" id="ARBA00009121"/>
    </source>
</evidence>
<evidence type="ECO:0000256" key="1">
    <source>
        <dbReference type="ARBA" id="ARBA00000822"/>
    </source>
</evidence>
<feature type="region of interest" description="Disordered" evidence="8">
    <location>
        <begin position="537"/>
        <end position="656"/>
    </location>
</feature>
<dbReference type="GO" id="GO:0000272">
    <property type="term" value="P:polysaccharide catabolic process"/>
    <property type="evidence" value="ECO:0007669"/>
    <property type="project" value="UniProtKB-KW"/>
</dbReference>
<evidence type="ECO:0000259" key="10">
    <source>
        <dbReference type="PROSITE" id="PS51910"/>
    </source>
</evidence>
<keyword evidence="4" id="KW-0147">Chitin-binding</keyword>
<dbReference type="InterPro" id="IPR011583">
    <property type="entry name" value="Chitinase_II/V-like_cat"/>
</dbReference>
<dbReference type="Gene3D" id="3.20.20.80">
    <property type="entry name" value="Glycosidases"/>
    <property type="match status" value="1"/>
</dbReference>
<dbReference type="GO" id="GO:0008843">
    <property type="term" value="F:endochitinase activity"/>
    <property type="evidence" value="ECO:0007669"/>
    <property type="project" value="UniProtKB-EC"/>
</dbReference>
<dbReference type="PROSITE" id="PS50940">
    <property type="entry name" value="CHIT_BIND_II"/>
    <property type="match status" value="2"/>
</dbReference>
<dbReference type="SUPFAM" id="SSF54556">
    <property type="entry name" value="Chitinase insertion domain"/>
    <property type="match status" value="1"/>
</dbReference>
<reference evidence="11" key="2">
    <citation type="submission" date="2025-09" db="UniProtKB">
        <authorList>
            <consortium name="Ensembl"/>
        </authorList>
    </citation>
    <scope>IDENTIFICATION</scope>
</reference>
<evidence type="ECO:0000256" key="4">
    <source>
        <dbReference type="ARBA" id="ARBA00022669"/>
    </source>
</evidence>
<sequence length="713" mass="76887">IIPVLLVVATPCELHTSSTSRLMCYYNSKAEGRPAVGKFRVSDIDPNKCTHLIFAFSDIRKNELVPTAVNDVQQYIEFNALKQRNPLLKTLLAVGGEKFGTEKFRTMAGSQENREVFIKSVIKLLRAINFDGLNLDWRYPAEEDKQIFTKLCKELETAFVDEGTSNNQERLILATSVSAEKSTIDAGYDVKHIAMHLDFINVLTFDFHGPWESVTAHHSPLFQGSQDTGDAIYSNTAFALEYWRDQGAPEEKLNMGFGAFGRAFYLSSSSSAVGAPASGPGDDGCFTGEEGFWAYYEVFLHGGVQTHFISDQKVPYATTYSQWVGFDDTTSINTKVTNKFGGAFVWSLDLDDFTGQFCNQGKCPFVSQLHNLLVPGKQLIKNCPYLKKKKNSISEYISNHLTQYLTVSPTTDTTTASGSGGVCSEGPGLYPNPSDPHSYYNCDNFGVAHHQVCPPSLVFRDSCKCCDFSTTETSHPKTTTTTASGSGGLCSEGPGLYPNPSDPHSYYNCDNFGVAHHQVCPPSLVFRDSCKCCDFSTTETSQPKTTTTSPPTTTTAAPTTTTAAPTTTTTAPTTTTALPTTTTAVPTTTTAAPTTTTAAPTTTTAAPTTTTALPTTTTAAPTTTTALPTTTTAAPTTTTAAPTTTTAAPTTTTAAPTTTTAALQQPQLPLQQPQLPLQQPQLPLLQPQLPLQQPQLLLQQPQLLLQQPQHQAL</sequence>
<name>A0A3Q3F3I7_9LABR</name>
<dbReference type="InterPro" id="IPR002557">
    <property type="entry name" value="Chitin-bd_dom"/>
</dbReference>
<proteinExistence type="inferred from homology"/>
<dbReference type="EC" id="3.2.1.14" evidence="3"/>
<evidence type="ECO:0000256" key="8">
    <source>
        <dbReference type="SAM" id="MobiDB-lite"/>
    </source>
</evidence>
<evidence type="ECO:0000256" key="3">
    <source>
        <dbReference type="ARBA" id="ARBA00012729"/>
    </source>
</evidence>
<dbReference type="GeneTree" id="ENSGT00940000162989"/>
<dbReference type="InterPro" id="IPR029070">
    <property type="entry name" value="Chitinase_insertion_sf"/>
</dbReference>
<evidence type="ECO:0000313" key="12">
    <source>
        <dbReference type="Proteomes" id="UP000261660"/>
    </source>
</evidence>
<keyword evidence="12" id="KW-1185">Reference proteome</keyword>
<reference evidence="11" key="1">
    <citation type="submission" date="2025-08" db="UniProtKB">
        <authorList>
            <consortium name="Ensembl"/>
        </authorList>
    </citation>
    <scope>IDENTIFICATION</scope>
</reference>
<dbReference type="InterPro" id="IPR036508">
    <property type="entry name" value="Chitin-bd_dom_sf"/>
</dbReference>
<feature type="compositionally biased region" description="Low complexity" evidence="8">
    <location>
        <begin position="545"/>
        <end position="656"/>
    </location>
</feature>
<dbReference type="Pfam" id="PF00704">
    <property type="entry name" value="Glyco_hydro_18"/>
    <property type="match status" value="1"/>
</dbReference>
<evidence type="ECO:0000256" key="7">
    <source>
        <dbReference type="ARBA" id="ARBA00023326"/>
    </source>
</evidence>
<feature type="domain" description="Chitin-binding type-2" evidence="9">
    <location>
        <begin position="420"/>
        <end position="476"/>
    </location>
</feature>
<dbReference type="SMART" id="SM00636">
    <property type="entry name" value="Glyco_18"/>
    <property type="match status" value="1"/>
</dbReference>
<dbReference type="PANTHER" id="PTHR11177">
    <property type="entry name" value="CHITINASE"/>
    <property type="match status" value="1"/>
</dbReference>
<keyword evidence="7" id="KW-0624">Polysaccharide degradation</keyword>
<comment type="similarity">
    <text evidence="2">Belongs to the glycosyl hydrolase 18 family. Chitinase class II subfamily.</text>
</comment>
<dbReference type="Proteomes" id="UP000261660">
    <property type="component" value="Unplaced"/>
</dbReference>
<dbReference type="Gene3D" id="3.10.50.10">
    <property type="match status" value="1"/>
</dbReference>
<dbReference type="PANTHER" id="PTHR11177:SF379">
    <property type="entry name" value="CHITINASE"/>
    <property type="match status" value="1"/>
</dbReference>
<evidence type="ECO:0000313" key="11">
    <source>
        <dbReference type="Ensembl" id="ENSLBEP00000014371.1"/>
    </source>
</evidence>
<dbReference type="GO" id="GO:0006032">
    <property type="term" value="P:chitin catabolic process"/>
    <property type="evidence" value="ECO:0007669"/>
    <property type="project" value="UniProtKB-KW"/>
</dbReference>
<keyword evidence="7" id="KW-0119">Carbohydrate metabolism</keyword>
<dbReference type="AlphaFoldDB" id="A0A3Q3F3I7"/>
<dbReference type="Pfam" id="PF01607">
    <property type="entry name" value="CBM_14"/>
    <property type="match status" value="2"/>
</dbReference>
<accession>A0A3Q3F3I7</accession>
<keyword evidence="6" id="KW-1015">Disulfide bond</keyword>
<dbReference type="STRING" id="56723.ENSLBEP00000014371"/>
<dbReference type="PROSITE" id="PS51910">
    <property type="entry name" value="GH18_2"/>
    <property type="match status" value="1"/>
</dbReference>
<dbReference type="Ensembl" id="ENSLBET00000015226.1">
    <property type="protein sequence ID" value="ENSLBEP00000014371.1"/>
    <property type="gene ID" value="ENSLBEG00000010308.1"/>
</dbReference>
<protein>
    <recommendedName>
        <fullName evidence="3">chitinase</fullName>
        <ecNumber evidence="3">3.2.1.14</ecNumber>
    </recommendedName>
</protein>
<keyword evidence="5" id="KW-0146">Chitin degradation</keyword>
<dbReference type="SUPFAM" id="SSF57625">
    <property type="entry name" value="Invertebrate chitin-binding proteins"/>
    <property type="match status" value="2"/>
</dbReference>
<evidence type="ECO:0000256" key="5">
    <source>
        <dbReference type="ARBA" id="ARBA00023024"/>
    </source>
</evidence>
<feature type="domain" description="Chitin-binding type-2" evidence="9">
    <location>
        <begin position="487"/>
        <end position="543"/>
    </location>
</feature>
<dbReference type="InterPro" id="IPR001223">
    <property type="entry name" value="Glyco_hydro18_cat"/>
</dbReference>
<dbReference type="InterPro" id="IPR017853">
    <property type="entry name" value="GH"/>
</dbReference>
<evidence type="ECO:0000256" key="6">
    <source>
        <dbReference type="ARBA" id="ARBA00023157"/>
    </source>
</evidence>
<dbReference type="GO" id="GO:0005576">
    <property type="term" value="C:extracellular region"/>
    <property type="evidence" value="ECO:0007669"/>
    <property type="project" value="InterPro"/>
</dbReference>
<comment type="catalytic activity">
    <reaction evidence="1">
        <text>Random endo-hydrolysis of N-acetyl-beta-D-glucosaminide (1-&gt;4)-beta-linkages in chitin and chitodextrins.</text>
        <dbReference type="EC" id="3.2.1.14"/>
    </reaction>
</comment>
<dbReference type="Gene3D" id="2.170.140.10">
    <property type="entry name" value="Chitin binding domain"/>
    <property type="match status" value="2"/>
</dbReference>
<feature type="domain" description="GH18" evidence="10">
    <location>
        <begin position="20"/>
        <end position="376"/>
    </location>
</feature>
<dbReference type="SUPFAM" id="SSF51445">
    <property type="entry name" value="(Trans)glycosidases"/>
    <property type="match status" value="1"/>
</dbReference>
<dbReference type="SMART" id="SM00494">
    <property type="entry name" value="ChtBD2"/>
    <property type="match status" value="2"/>
</dbReference>